<dbReference type="AlphaFoldDB" id="A0A810QAT7"/>
<feature type="signal peptide" evidence="1">
    <location>
        <begin position="1"/>
        <end position="24"/>
    </location>
</feature>
<feature type="chain" id="PRO_5032651620" evidence="1">
    <location>
        <begin position="25"/>
        <end position="201"/>
    </location>
</feature>
<evidence type="ECO:0000313" key="2">
    <source>
        <dbReference type="EMBL" id="BCK82661.1"/>
    </source>
</evidence>
<keyword evidence="1" id="KW-0732">Signal</keyword>
<evidence type="ECO:0000313" key="3">
    <source>
        <dbReference type="Proteomes" id="UP000681035"/>
    </source>
</evidence>
<sequence>MKKRALTLLLALAMCLSLCTPVMAEEVTPERTIVYTTTAEERDAIFEAEVEKALAALSNGSAREVRYQYKSENLTDKYKIKTVGGFAGNQVQNGYRFPTGGGFYFSDVGGPTVQGSVNLGLPKPFDTVSFTVTLGTRSTVSGLVVNVPNTTDYFKLYVEKEVEARPYKVYKRLPGNGNAWEFDRYGVVYVTVGVVAYAKKV</sequence>
<accession>A0A810QAT7</accession>
<keyword evidence="3" id="KW-1185">Reference proteome</keyword>
<gene>
    <name evidence="2" type="ORF">MM50RIKEN_24240</name>
</gene>
<name>A0A810QAT7_9FIRM</name>
<organism evidence="2 3">
    <name type="scientific">Vescimonas coprocola</name>
    <dbReference type="NCBI Taxonomy" id="2714355"/>
    <lineage>
        <taxon>Bacteria</taxon>
        <taxon>Bacillati</taxon>
        <taxon>Bacillota</taxon>
        <taxon>Clostridia</taxon>
        <taxon>Eubacteriales</taxon>
        <taxon>Oscillospiraceae</taxon>
        <taxon>Vescimonas</taxon>
    </lineage>
</organism>
<dbReference type="KEGG" id="vcop:MM50RIKEN_24240"/>
<dbReference type="Proteomes" id="UP000681035">
    <property type="component" value="Chromosome"/>
</dbReference>
<evidence type="ECO:0000256" key="1">
    <source>
        <dbReference type="SAM" id="SignalP"/>
    </source>
</evidence>
<dbReference type="EMBL" id="AP023418">
    <property type="protein sequence ID" value="BCK82661.1"/>
    <property type="molecule type" value="Genomic_DNA"/>
</dbReference>
<proteinExistence type="predicted"/>
<protein>
    <submittedName>
        <fullName evidence="2">Uncharacterized protein</fullName>
    </submittedName>
</protein>
<reference evidence="2" key="1">
    <citation type="submission" date="2020-09" db="EMBL/GenBank/DDBJ databases">
        <title>New species isolated from human feces.</title>
        <authorList>
            <person name="Kitahara M."/>
            <person name="Shigeno Y."/>
            <person name="Shime M."/>
            <person name="Matsumoto Y."/>
            <person name="Nakamura S."/>
            <person name="Motooka D."/>
            <person name="Fukuoka S."/>
            <person name="Nishikawa H."/>
            <person name="Benno Y."/>
        </authorList>
    </citation>
    <scope>NUCLEOTIDE SEQUENCE</scope>
    <source>
        <strain evidence="2">MM50</strain>
    </source>
</reference>
<dbReference type="RefSeq" id="WP_213541207.1">
    <property type="nucleotide sequence ID" value="NZ_AP023418.1"/>
</dbReference>